<proteinExistence type="predicted"/>
<dbReference type="AlphaFoldDB" id="A0A915K7K9"/>
<dbReference type="Proteomes" id="UP000887565">
    <property type="component" value="Unplaced"/>
</dbReference>
<evidence type="ECO:0000313" key="1">
    <source>
        <dbReference type="Proteomes" id="UP000887565"/>
    </source>
</evidence>
<name>A0A915K7K9_ROMCU</name>
<protein>
    <submittedName>
        <fullName evidence="2">Uncharacterized protein</fullName>
    </submittedName>
</protein>
<accession>A0A915K7K9</accession>
<reference evidence="2" key="1">
    <citation type="submission" date="2022-11" db="UniProtKB">
        <authorList>
            <consortium name="WormBaseParasite"/>
        </authorList>
    </citation>
    <scope>IDENTIFICATION</scope>
</reference>
<dbReference type="WBParaSite" id="nRc.2.0.1.t34333-RA">
    <property type="protein sequence ID" value="nRc.2.0.1.t34333-RA"/>
    <property type="gene ID" value="nRc.2.0.1.g34333"/>
</dbReference>
<evidence type="ECO:0000313" key="2">
    <source>
        <dbReference type="WBParaSite" id="nRc.2.0.1.t34333-RA"/>
    </source>
</evidence>
<organism evidence="1 2">
    <name type="scientific">Romanomermis culicivorax</name>
    <name type="common">Nematode worm</name>
    <dbReference type="NCBI Taxonomy" id="13658"/>
    <lineage>
        <taxon>Eukaryota</taxon>
        <taxon>Metazoa</taxon>
        <taxon>Ecdysozoa</taxon>
        <taxon>Nematoda</taxon>
        <taxon>Enoplea</taxon>
        <taxon>Dorylaimia</taxon>
        <taxon>Mermithida</taxon>
        <taxon>Mermithoidea</taxon>
        <taxon>Mermithidae</taxon>
        <taxon>Romanomermis</taxon>
    </lineage>
</organism>
<sequence>MEKLQKKAKQWQIHKIGHRMAAILSRFKNNLTSKEAAVKNNFGHGTNKHTKVVLDQSGRKDPTTFAYKVAKP</sequence>
<keyword evidence="1" id="KW-1185">Reference proteome</keyword>